<reference evidence="2" key="1">
    <citation type="journal article" date="2014" name="Proc. Natl. Acad. Sci. U.S.A.">
        <title>Extensive sampling of basidiomycete genomes demonstrates inadequacy of the white-rot/brown-rot paradigm for wood decay fungi.</title>
        <authorList>
            <person name="Riley R."/>
            <person name="Salamov A.A."/>
            <person name="Brown D.W."/>
            <person name="Nagy L.G."/>
            <person name="Floudas D."/>
            <person name="Held B.W."/>
            <person name="Levasseur A."/>
            <person name="Lombard V."/>
            <person name="Morin E."/>
            <person name="Otillar R."/>
            <person name="Lindquist E.A."/>
            <person name="Sun H."/>
            <person name="LaButti K.M."/>
            <person name="Schmutz J."/>
            <person name="Jabbour D."/>
            <person name="Luo H."/>
            <person name="Baker S.E."/>
            <person name="Pisabarro A.G."/>
            <person name="Walton J.D."/>
            <person name="Blanchette R.A."/>
            <person name="Henrissat B."/>
            <person name="Martin F."/>
            <person name="Cullen D."/>
            <person name="Hibbett D.S."/>
            <person name="Grigoriev I.V."/>
        </authorList>
    </citation>
    <scope>NUCLEOTIDE SEQUENCE [LARGE SCALE GENOMIC DNA]</scope>
    <source>
        <strain evidence="2">PC15</strain>
    </source>
</reference>
<sequence>MAGLMTARICADHFQNVVIVDPEIKKAGREFAKKRVAQCDSLHAYLTFMVDGLRRLRPNFDTMIKEAGGVVSPGTLPLHFGGIPILTPQSYSTTMFKSTAGLEKTRGLPDTILIRRPKLEALLYRLLIGSSAKCIQTIQGTVTGLVPSDDMSTIQTVNVRTTEGEEKDMKNVSLVIDCTGAAQRGTRWLKSAGFIPSSTKPSPNIKGRAGTTSDLRVIYDHKLYYVTVTFDNIGDLVQDLPSPGGFGQGFIYTYYTHYKWGNNSFTPSYSRGWTIQISTSGIVQLCCGGWANTHLPKNSKDIISYVHSVKGAQPPQAWVIKAIEMLLESERRGDITMTFKPLKIPAASFVQYHRIAQSLPSNFIVGDSVAQINPVFGQGCTKALYGATVLNSILHNCVPAAELGRLPENFSTLYFERSHGTVEDLWRVLAAVSVTSTKALDYGYSTTIPVKGESRTREGAVARWYSYYAYRAAETDEVVASALWHVRMLAMPQVEAFKPRVVWGVLRWAVVDAIVGS</sequence>
<proteinExistence type="predicted"/>
<dbReference type="VEuPathDB" id="FungiDB:PLEOSDRAFT_159921"/>
<dbReference type="Proteomes" id="UP000027073">
    <property type="component" value="Unassembled WGS sequence"/>
</dbReference>
<evidence type="ECO:0008006" key="3">
    <source>
        <dbReference type="Google" id="ProtNLM"/>
    </source>
</evidence>
<evidence type="ECO:0000313" key="1">
    <source>
        <dbReference type="EMBL" id="KDQ25267.1"/>
    </source>
</evidence>
<dbReference type="EMBL" id="KL198010">
    <property type="protein sequence ID" value="KDQ25267.1"/>
    <property type="molecule type" value="Genomic_DNA"/>
</dbReference>
<evidence type="ECO:0000313" key="2">
    <source>
        <dbReference type="Proteomes" id="UP000027073"/>
    </source>
</evidence>
<accession>A0A067NME5</accession>
<dbReference type="InParanoid" id="A0A067NME5"/>
<dbReference type="OrthoDB" id="10051892at2759"/>
<gene>
    <name evidence="1" type="ORF">PLEOSDRAFT_159921</name>
</gene>
<dbReference type="InterPro" id="IPR036188">
    <property type="entry name" value="FAD/NAD-bd_sf"/>
</dbReference>
<dbReference type="AlphaFoldDB" id="A0A067NME5"/>
<name>A0A067NME5_PLEO1</name>
<protein>
    <recommendedName>
        <fullName evidence="3">FAD-binding domain-containing protein</fullName>
    </recommendedName>
</protein>
<organism evidence="1 2">
    <name type="scientific">Pleurotus ostreatus (strain PC15)</name>
    <name type="common">Oyster mushroom</name>
    <dbReference type="NCBI Taxonomy" id="1137138"/>
    <lineage>
        <taxon>Eukaryota</taxon>
        <taxon>Fungi</taxon>
        <taxon>Dikarya</taxon>
        <taxon>Basidiomycota</taxon>
        <taxon>Agaricomycotina</taxon>
        <taxon>Agaricomycetes</taxon>
        <taxon>Agaricomycetidae</taxon>
        <taxon>Agaricales</taxon>
        <taxon>Pleurotineae</taxon>
        <taxon>Pleurotaceae</taxon>
        <taxon>Pleurotus</taxon>
    </lineage>
</organism>
<dbReference type="HOGENOM" id="CLU_025587_1_0_1"/>
<dbReference type="SUPFAM" id="SSF51905">
    <property type="entry name" value="FAD/NAD(P)-binding domain"/>
    <property type="match status" value="1"/>
</dbReference>